<accession>A0A8J2M7Q6</accession>
<sequence length="213" mass="23859">MPPSVLEGRGDYTIHSGQLPQENHAWASLAVPSKESLKEKSAIRYFLKQSLLEFFFSVIIILLQLPVTLFGVFSHISPVRVRGGKRKYGSGILQPLHTFREYLLAETWIVVKCKHMTLRAFGMTLLNGTISVIYLFVVVRPLIVREAVSSSSSMNSGKCNSSMKKNCKIDEVQNLRVQKLTTAAGLVARLRHRVTVRSQSNVDVMEIDEGKAK</sequence>
<keyword evidence="1" id="KW-0812">Transmembrane</keyword>
<dbReference type="EMBL" id="CAKAEH010001393">
    <property type="protein sequence ID" value="CAG9535671.1"/>
    <property type="molecule type" value="Genomic_DNA"/>
</dbReference>
<reference evidence="2" key="1">
    <citation type="submission" date="2021-09" db="EMBL/GenBank/DDBJ databases">
        <authorList>
            <consortium name="Pathogen Informatics"/>
        </authorList>
    </citation>
    <scope>NUCLEOTIDE SEQUENCE</scope>
</reference>
<organism evidence="2 3">
    <name type="scientific">Cercopithifilaria johnstoni</name>
    <dbReference type="NCBI Taxonomy" id="2874296"/>
    <lineage>
        <taxon>Eukaryota</taxon>
        <taxon>Metazoa</taxon>
        <taxon>Ecdysozoa</taxon>
        <taxon>Nematoda</taxon>
        <taxon>Chromadorea</taxon>
        <taxon>Rhabditida</taxon>
        <taxon>Spirurina</taxon>
        <taxon>Spiruromorpha</taxon>
        <taxon>Filarioidea</taxon>
        <taxon>Onchocercidae</taxon>
        <taxon>Cercopithifilaria</taxon>
    </lineage>
</organism>
<name>A0A8J2M7Q6_9BILA</name>
<keyword evidence="3" id="KW-1185">Reference proteome</keyword>
<proteinExistence type="predicted"/>
<evidence type="ECO:0000256" key="1">
    <source>
        <dbReference type="SAM" id="Phobius"/>
    </source>
</evidence>
<evidence type="ECO:0000313" key="2">
    <source>
        <dbReference type="EMBL" id="CAG9535671.1"/>
    </source>
</evidence>
<keyword evidence="1" id="KW-0472">Membrane</keyword>
<protein>
    <submittedName>
        <fullName evidence="2">Uncharacterized protein</fullName>
    </submittedName>
</protein>
<evidence type="ECO:0000313" key="3">
    <source>
        <dbReference type="Proteomes" id="UP000746747"/>
    </source>
</evidence>
<gene>
    <name evidence="2" type="ORF">CJOHNSTONI_LOCUS5669</name>
</gene>
<comment type="caution">
    <text evidence="2">The sequence shown here is derived from an EMBL/GenBank/DDBJ whole genome shotgun (WGS) entry which is preliminary data.</text>
</comment>
<feature type="transmembrane region" description="Helical" evidence="1">
    <location>
        <begin position="54"/>
        <end position="76"/>
    </location>
</feature>
<feature type="transmembrane region" description="Helical" evidence="1">
    <location>
        <begin position="124"/>
        <end position="143"/>
    </location>
</feature>
<keyword evidence="1" id="KW-1133">Transmembrane helix</keyword>
<dbReference type="Proteomes" id="UP000746747">
    <property type="component" value="Unassembled WGS sequence"/>
</dbReference>
<dbReference type="AlphaFoldDB" id="A0A8J2M7Q6"/>